<evidence type="ECO:0000313" key="7">
    <source>
        <dbReference type="Proteomes" id="UP000515871"/>
    </source>
</evidence>
<dbReference type="InterPro" id="IPR005101">
    <property type="entry name" value="Cryptochr/Photolyase_FAD-bd"/>
</dbReference>
<dbReference type="SUPFAM" id="SSF48173">
    <property type="entry name" value="Cryptochrome/photolyase FAD-binding domain"/>
    <property type="match status" value="1"/>
</dbReference>
<organism evidence="6 7">
    <name type="scientific">Aeromicrobium senzhongii</name>
    <dbReference type="NCBI Taxonomy" id="2663859"/>
    <lineage>
        <taxon>Bacteria</taxon>
        <taxon>Bacillati</taxon>
        <taxon>Actinomycetota</taxon>
        <taxon>Actinomycetes</taxon>
        <taxon>Propionibacteriales</taxon>
        <taxon>Nocardioidaceae</taxon>
        <taxon>Aeromicrobium</taxon>
    </lineage>
</organism>
<dbReference type="Pfam" id="PF03441">
    <property type="entry name" value="FAD_binding_7"/>
    <property type="match status" value="1"/>
</dbReference>
<dbReference type="InterPro" id="IPR036155">
    <property type="entry name" value="Crypto/Photolyase_N_sf"/>
</dbReference>
<keyword evidence="7" id="KW-1185">Reference proteome</keyword>
<evidence type="ECO:0000313" key="6">
    <source>
        <dbReference type="EMBL" id="QNL94000.1"/>
    </source>
</evidence>
<reference evidence="6 7" key="1">
    <citation type="submission" date="2020-08" db="EMBL/GenBank/DDBJ databases">
        <title>Novel species in genus Aeromicrobium.</title>
        <authorList>
            <person name="Zhang G."/>
        </authorList>
    </citation>
    <scope>NUCLEOTIDE SEQUENCE [LARGE SCALE GENOMIC DNA]</scope>
    <source>
        <strain evidence="7">zg-629</strain>
    </source>
</reference>
<dbReference type="Pfam" id="PF00875">
    <property type="entry name" value="DNA_photolyase"/>
    <property type="match status" value="1"/>
</dbReference>
<dbReference type="InterPro" id="IPR006050">
    <property type="entry name" value="DNA_photolyase_N"/>
</dbReference>
<dbReference type="PANTHER" id="PTHR11455">
    <property type="entry name" value="CRYPTOCHROME"/>
    <property type="match status" value="1"/>
</dbReference>
<evidence type="ECO:0000256" key="4">
    <source>
        <dbReference type="RuleBase" id="RU004182"/>
    </source>
</evidence>
<accession>A0ABX6STF5</accession>
<dbReference type="PRINTS" id="PR00147">
    <property type="entry name" value="DNAPHOTLYASE"/>
</dbReference>
<dbReference type="SUPFAM" id="SSF52425">
    <property type="entry name" value="Cryptochrome/photolyase, N-terminal domain"/>
    <property type="match status" value="1"/>
</dbReference>
<sequence length="448" mass="50573">MPVALMWFRSDLRLRDHPALRAAVAAGTDGVVPVFVLDDHLDVTRMPVRAAYLTRLLAEFDERIGGLHLVRGRPEVEILRLVQQTGATSVHVTAAHTPYGLRRDQAVAEALGTIPLVRTGSGYAVDPGTIRKADGTAYRVFTPFFRSWQDRGTDRPVEPIDPAGIPWLRPGGGTDLPEAEPPDGVALPPVGERAALEHWHRWLDDHVDAYATERDRPDLDTTSRMSVHLKWGTVHPRTLLADLAERASDGARAYERQLAFREFYADVLHERPDSAHGYYDRRYERMRYDEPAGDFEAWQQGRTGFPFIDAGMRQLLAEGWMHNRARMAVASFLVKDLHLEWTHGAHWFLERLVDADLANNQHGWQWVAGCGTDAAPYFRVFNPVAQGRRLDPDGTYVRRWVPELRDVPGPAVHEPWTLDAPPADYPPPLVDHALERAEALRRHADLGR</sequence>
<dbReference type="InterPro" id="IPR002081">
    <property type="entry name" value="Cryptochrome/DNA_photolyase_1"/>
</dbReference>
<name>A0ABX6STF5_9ACTN</name>
<evidence type="ECO:0000256" key="2">
    <source>
        <dbReference type="ARBA" id="ARBA00022630"/>
    </source>
</evidence>
<dbReference type="Gene3D" id="3.40.50.620">
    <property type="entry name" value="HUPs"/>
    <property type="match status" value="1"/>
</dbReference>
<gene>
    <name evidence="6" type="ORF">H9L21_13010</name>
</gene>
<proteinExistence type="inferred from homology"/>
<dbReference type="InterPro" id="IPR014729">
    <property type="entry name" value="Rossmann-like_a/b/a_fold"/>
</dbReference>
<protein>
    <submittedName>
        <fullName evidence="6">Deoxyribodipyrimidine photo-lyase</fullName>
    </submittedName>
</protein>
<dbReference type="PANTHER" id="PTHR11455:SF9">
    <property type="entry name" value="CRYPTOCHROME CIRCADIAN CLOCK 5 ISOFORM X1"/>
    <property type="match status" value="1"/>
</dbReference>
<dbReference type="Proteomes" id="UP000515871">
    <property type="component" value="Chromosome"/>
</dbReference>
<keyword evidence="3 4" id="KW-0274">FAD</keyword>
<evidence type="ECO:0000256" key="1">
    <source>
        <dbReference type="ARBA" id="ARBA00001974"/>
    </source>
</evidence>
<dbReference type="InterPro" id="IPR036134">
    <property type="entry name" value="Crypto/Photolyase_FAD-like_sf"/>
</dbReference>
<evidence type="ECO:0000259" key="5">
    <source>
        <dbReference type="PROSITE" id="PS51645"/>
    </source>
</evidence>
<feature type="domain" description="Photolyase/cryptochrome alpha/beta" evidence="5">
    <location>
        <begin position="2"/>
        <end position="127"/>
    </location>
</feature>
<comment type="cofactor">
    <cofactor evidence="1">
        <name>FAD</name>
        <dbReference type="ChEBI" id="CHEBI:57692"/>
    </cofactor>
</comment>
<dbReference type="Gene3D" id="1.10.579.10">
    <property type="entry name" value="DNA Cyclobutane Dipyrimidine Photolyase, subunit A, domain 3"/>
    <property type="match status" value="1"/>
</dbReference>
<dbReference type="Gene3D" id="1.25.40.80">
    <property type="match status" value="1"/>
</dbReference>
<dbReference type="EMBL" id="CP060587">
    <property type="protein sequence ID" value="QNL94000.1"/>
    <property type="molecule type" value="Genomic_DNA"/>
</dbReference>
<evidence type="ECO:0000256" key="3">
    <source>
        <dbReference type="ARBA" id="ARBA00022827"/>
    </source>
</evidence>
<comment type="similarity">
    <text evidence="4">Belongs to the DNA photolyase family.</text>
</comment>
<keyword evidence="4" id="KW-0157">Chromophore</keyword>
<dbReference type="PROSITE" id="PS51645">
    <property type="entry name" value="PHR_CRY_ALPHA_BETA"/>
    <property type="match status" value="1"/>
</dbReference>
<keyword evidence="2 4" id="KW-0285">Flavoprotein</keyword>
<dbReference type="RefSeq" id="WP_154596551.1">
    <property type="nucleotide sequence ID" value="NZ_CP060587.1"/>
</dbReference>